<evidence type="ECO:0000313" key="2">
    <source>
        <dbReference type="Proteomes" id="UP001473424"/>
    </source>
</evidence>
<accession>A0ABN7BRD6</accession>
<protein>
    <recommendedName>
        <fullName evidence="3">Spiroplasmavirus-related protein</fullName>
    </recommendedName>
</protein>
<sequence length="59" mass="7003">MEKNKTLIEQNKINKGSKNSTEFTEITDYFNLFIFLSETIINDIIFLKTINLNIFENKK</sequence>
<evidence type="ECO:0000313" key="1">
    <source>
        <dbReference type="EMBL" id="BET37444.1"/>
    </source>
</evidence>
<keyword evidence="2" id="KW-1185">Reference proteome</keyword>
<reference evidence="2" key="1">
    <citation type="journal article" date="2024" name="FEMS Microbiol. Lett.">
        <title>Genomic insights into Spiroplasma endosymbionts that induce male-killing and protective phenotypes in the pea aphid.</title>
        <authorList>
            <person name="Arai H."/>
            <person name="Legeai F."/>
            <person name="Kageyama D."/>
            <person name="Sugio A."/>
            <person name="Simon J.C."/>
        </authorList>
    </citation>
    <scope>NUCLEOTIDE SEQUENCE [LARGE SCALE GENOMIC DNA]</scope>
    <source>
        <strain evidence="2">sAp269</strain>
    </source>
</reference>
<proteinExistence type="predicted"/>
<evidence type="ECO:0008006" key="3">
    <source>
        <dbReference type="Google" id="ProtNLM"/>
    </source>
</evidence>
<dbReference type="EMBL" id="AP028955">
    <property type="protein sequence ID" value="BET37444.1"/>
    <property type="molecule type" value="Genomic_DNA"/>
</dbReference>
<organism evidence="1 2">
    <name type="scientific">Spiroplasma ixodetis</name>
    <dbReference type="NCBI Taxonomy" id="2141"/>
    <lineage>
        <taxon>Bacteria</taxon>
        <taxon>Bacillati</taxon>
        <taxon>Mycoplasmatota</taxon>
        <taxon>Mollicutes</taxon>
        <taxon>Entomoplasmatales</taxon>
        <taxon>Spiroplasmataceae</taxon>
        <taxon>Spiroplasma</taxon>
    </lineage>
</organism>
<gene>
    <name evidence="1" type="ORF">SAP269_00330</name>
</gene>
<name>A0ABN7BRD6_9MOLU</name>
<dbReference type="Proteomes" id="UP001473424">
    <property type="component" value="Chromosome"/>
</dbReference>